<protein>
    <recommendedName>
        <fullName evidence="9">Cathepsin L</fullName>
    </recommendedName>
</protein>
<dbReference type="PROSITE" id="PS00139">
    <property type="entry name" value="THIOL_PROTEASE_CYS"/>
    <property type="match status" value="1"/>
</dbReference>
<proteinExistence type="inferred from homology"/>
<dbReference type="InterPro" id="IPR038765">
    <property type="entry name" value="Papain-like_cys_pep_sf"/>
</dbReference>
<evidence type="ECO:0000259" key="6">
    <source>
        <dbReference type="SMART" id="SM00645"/>
    </source>
</evidence>
<evidence type="ECO:0008006" key="9">
    <source>
        <dbReference type="Google" id="ProtNLM"/>
    </source>
</evidence>
<sequence length="322" mass="34356">MFVLALAASTALASPIQSAFKEFTATHNKVYDDAEFAHRFSVFADNYKFVQEHNALGRSYTVGLNLFADLTNEEFVRMYTGYKYKEAEGPFATFDATALPDKVDWTAKGAVTPVKNQGACGSCWSFSATGSMEGAHFLAGNKLVGLSEQNLVDCSTAQGNMGCNGGLMDDAFQYVITNKGIDSESSYPYTATGPNTCQFDASNVAATIDSYTDVASGDENALMQAAASIGPISVAIDASHSSFQFYSGGVYSEPACSSSQLDHGVLVVGYGTYQGSTKYWLVKNSWGASWGVQGGYIMMSRDANNQCGIATSASYPVINSRK</sequence>
<dbReference type="GO" id="GO:0006508">
    <property type="term" value="P:proteolysis"/>
    <property type="evidence" value="ECO:0007669"/>
    <property type="project" value="UniProtKB-KW"/>
</dbReference>
<dbReference type="InterPro" id="IPR039417">
    <property type="entry name" value="Peptidase_C1A_papain-like"/>
</dbReference>
<dbReference type="PROSITE" id="PS00639">
    <property type="entry name" value="THIOL_PROTEASE_HIS"/>
    <property type="match status" value="1"/>
</dbReference>
<name>A0A7S1VFT7_9EUKA</name>
<dbReference type="CDD" id="cd02248">
    <property type="entry name" value="Peptidase_C1A"/>
    <property type="match status" value="1"/>
</dbReference>
<keyword evidence="5" id="KW-1015">Disulfide bond</keyword>
<dbReference type="FunFam" id="3.90.70.10:FF:000006">
    <property type="entry name" value="Cathepsin S"/>
    <property type="match status" value="1"/>
</dbReference>
<dbReference type="InterPro" id="IPR025660">
    <property type="entry name" value="Pept_his_AS"/>
</dbReference>
<evidence type="ECO:0000256" key="1">
    <source>
        <dbReference type="ARBA" id="ARBA00008455"/>
    </source>
</evidence>
<evidence type="ECO:0000256" key="5">
    <source>
        <dbReference type="ARBA" id="ARBA00023157"/>
    </source>
</evidence>
<feature type="domain" description="Peptidase C1A papain C-terminal" evidence="6">
    <location>
        <begin position="99"/>
        <end position="317"/>
    </location>
</feature>
<keyword evidence="4" id="KW-0788">Thiol protease</keyword>
<keyword evidence="3" id="KW-0378">Hydrolase</keyword>
<dbReference type="GO" id="GO:0008234">
    <property type="term" value="F:cysteine-type peptidase activity"/>
    <property type="evidence" value="ECO:0007669"/>
    <property type="project" value="UniProtKB-KW"/>
</dbReference>
<dbReference type="Gene3D" id="3.90.70.10">
    <property type="entry name" value="Cysteine proteinases"/>
    <property type="match status" value="1"/>
</dbReference>
<dbReference type="AlphaFoldDB" id="A0A7S1VFT7"/>
<gene>
    <name evidence="8" type="ORF">SSP0437_LOCUS6991</name>
</gene>
<evidence type="ECO:0000256" key="2">
    <source>
        <dbReference type="ARBA" id="ARBA00022670"/>
    </source>
</evidence>
<accession>A0A7S1VFT7</accession>
<evidence type="ECO:0000256" key="3">
    <source>
        <dbReference type="ARBA" id="ARBA00022801"/>
    </source>
</evidence>
<comment type="similarity">
    <text evidence="1">Belongs to the peptidase C1 family.</text>
</comment>
<evidence type="ECO:0000259" key="7">
    <source>
        <dbReference type="SMART" id="SM00848"/>
    </source>
</evidence>
<dbReference type="PRINTS" id="PR00705">
    <property type="entry name" value="PAPAIN"/>
</dbReference>
<dbReference type="SMART" id="SM00645">
    <property type="entry name" value="Pept_C1"/>
    <property type="match status" value="1"/>
</dbReference>
<dbReference type="SUPFAM" id="SSF54001">
    <property type="entry name" value="Cysteine proteinases"/>
    <property type="match status" value="1"/>
</dbReference>
<dbReference type="EMBL" id="HBGL01009027">
    <property type="protein sequence ID" value="CAD9298513.1"/>
    <property type="molecule type" value="Transcribed_RNA"/>
</dbReference>
<evidence type="ECO:0000313" key="8">
    <source>
        <dbReference type="EMBL" id="CAD9298513.1"/>
    </source>
</evidence>
<evidence type="ECO:0000256" key="4">
    <source>
        <dbReference type="ARBA" id="ARBA00022807"/>
    </source>
</evidence>
<keyword evidence="2" id="KW-0645">Protease</keyword>
<organism evidence="8">
    <name type="scientific">Sexangularia sp. CB-2014</name>
    <dbReference type="NCBI Taxonomy" id="1486929"/>
    <lineage>
        <taxon>Eukaryota</taxon>
        <taxon>Amoebozoa</taxon>
        <taxon>Tubulinea</taxon>
        <taxon>Elardia</taxon>
        <taxon>Arcellinida</taxon>
        <taxon>Arcellinida incertae sedis</taxon>
        <taxon>Sexangularia</taxon>
    </lineage>
</organism>
<dbReference type="PANTHER" id="PTHR12411">
    <property type="entry name" value="CYSTEINE PROTEASE FAMILY C1-RELATED"/>
    <property type="match status" value="1"/>
</dbReference>
<dbReference type="Pfam" id="PF00112">
    <property type="entry name" value="Peptidase_C1"/>
    <property type="match status" value="1"/>
</dbReference>
<dbReference type="Pfam" id="PF08246">
    <property type="entry name" value="Inhibitor_I29"/>
    <property type="match status" value="1"/>
</dbReference>
<dbReference type="InterPro" id="IPR000169">
    <property type="entry name" value="Pept_cys_AS"/>
</dbReference>
<dbReference type="InterPro" id="IPR013201">
    <property type="entry name" value="Prot_inhib_I29"/>
</dbReference>
<dbReference type="SMART" id="SM00848">
    <property type="entry name" value="Inhibitor_I29"/>
    <property type="match status" value="1"/>
</dbReference>
<reference evidence="8" key="1">
    <citation type="submission" date="2021-01" db="EMBL/GenBank/DDBJ databases">
        <authorList>
            <person name="Corre E."/>
            <person name="Pelletier E."/>
            <person name="Niang G."/>
            <person name="Scheremetjew M."/>
            <person name="Finn R."/>
            <person name="Kale V."/>
            <person name="Holt S."/>
            <person name="Cochrane G."/>
            <person name="Meng A."/>
            <person name="Brown T."/>
            <person name="Cohen L."/>
        </authorList>
    </citation>
    <scope>NUCLEOTIDE SEQUENCE</scope>
    <source>
        <strain evidence="8">ATCC 50979</strain>
    </source>
</reference>
<dbReference type="InterPro" id="IPR013128">
    <property type="entry name" value="Peptidase_C1A"/>
</dbReference>
<dbReference type="InterPro" id="IPR000668">
    <property type="entry name" value="Peptidase_C1A_C"/>
</dbReference>
<feature type="domain" description="Cathepsin propeptide inhibitor" evidence="7">
    <location>
        <begin position="20"/>
        <end position="75"/>
    </location>
</feature>